<evidence type="ECO:0000256" key="1">
    <source>
        <dbReference type="ARBA" id="ARBA00022512"/>
    </source>
</evidence>
<keyword evidence="1" id="KW-0134">Cell wall</keyword>
<keyword evidence="2" id="KW-0964">Secreted</keyword>
<evidence type="ECO:0000259" key="8">
    <source>
        <dbReference type="Pfam" id="PF17802"/>
    </source>
</evidence>
<dbReference type="Pfam" id="PF17802">
    <property type="entry name" value="SpaA"/>
    <property type="match status" value="1"/>
</dbReference>
<evidence type="ECO:0000256" key="4">
    <source>
        <dbReference type="ARBA" id="ARBA00023088"/>
    </source>
</evidence>
<dbReference type="AlphaFoldDB" id="A0A2N6T3L9"/>
<evidence type="ECO:0000259" key="9">
    <source>
        <dbReference type="Pfam" id="PF17883"/>
    </source>
</evidence>
<gene>
    <name evidence="10" type="ORF">CJ203_08485</name>
</gene>
<feature type="domain" description="Gram-positive cocci surface proteins LPxTG" evidence="6">
    <location>
        <begin position="504"/>
        <end position="542"/>
    </location>
</feature>
<comment type="caution">
    <text evidence="10">The sequence shown here is derived from an EMBL/GenBank/DDBJ whole genome shotgun (WGS) entry which is preliminary data.</text>
</comment>
<dbReference type="NCBIfam" id="NF033902">
    <property type="entry name" value="iso_D2_wall_anc"/>
    <property type="match status" value="1"/>
</dbReference>
<dbReference type="GO" id="GO:0005975">
    <property type="term" value="P:carbohydrate metabolic process"/>
    <property type="evidence" value="ECO:0007669"/>
    <property type="project" value="UniProtKB-ARBA"/>
</dbReference>
<evidence type="ECO:0000256" key="3">
    <source>
        <dbReference type="ARBA" id="ARBA00022729"/>
    </source>
</evidence>
<evidence type="ECO:0000256" key="2">
    <source>
        <dbReference type="ARBA" id="ARBA00022525"/>
    </source>
</evidence>
<dbReference type="NCBIfam" id="TIGR01167">
    <property type="entry name" value="LPXTG_anchor"/>
    <property type="match status" value="1"/>
</dbReference>
<dbReference type="Gene3D" id="2.60.40.740">
    <property type="match status" value="1"/>
</dbReference>
<evidence type="ECO:0000259" key="6">
    <source>
        <dbReference type="Pfam" id="PF00746"/>
    </source>
</evidence>
<evidence type="ECO:0000259" key="7">
    <source>
        <dbReference type="Pfam" id="PF16555"/>
    </source>
</evidence>
<accession>A0A2N6T3L9</accession>
<evidence type="ECO:0000256" key="5">
    <source>
        <dbReference type="SAM" id="Phobius"/>
    </source>
</evidence>
<dbReference type="InterPro" id="IPR019931">
    <property type="entry name" value="LPXTG_anchor"/>
</dbReference>
<keyword evidence="5" id="KW-0812">Transmembrane</keyword>
<feature type="domain" description="MBG" evidence="9">
    <location>
        <begin position="261"/>
        <end position="335"/>
    </location>
</feature>
<keyword evidence="5" id="KW-1133">Transmembrane helix</keyword>
<dbReference type="Gene3D" id="2.60.40.10">
    <property type="entry name" value="Immunoglobulins"/>
    <property type="match status" value="2"/>
</dbReference>
<name>A0A2N6T3L9_9CORY</name>
<evidence type="ECO:0000313" key="10">
    <source>
        <dbReference type="EMBL" id="PMC63916.1"/>
    </source>
</evidence>
<dbReference type="InterPro" id="IPR048052">
    <property type="entry name" value="FM1-like"/>
</dbReference>
<dbReference type="Pfam" id="PF16555">
    <property type="entry name" value="GramPos_pilinD1"/>
    <property type="match status" value="1"/>
</dbReference>
<dbReference type="InterPro" id="IPR013783">
    <property type="entry name" value="Ig-like_fold"/>
</dbReference>
<feature type="domain" description="SpaA-like prealbumin fold" evidence="8">
    <location>
        <begin position="379"/>
        <end position="485"/>
    </location>
</feature>
<dbReference type="InterPro" id="IPR041033">
    <property type="entry name" value="SpaA_PFL_dom_1"/>
</dbReference>
<feature type="transmembrane region" description="Helical" evidence="5">
    <location>
        <begin position="520"/>
        <end position="538"/>
    </location>
</feature>
<proteinExistence type="predicted"/>
<reference evidence="10 11" key="1">
    <citation type="submission" date="2017-09" db="EMBL/GenBank/DDBJ databases">
        <title>Bacterial strain isolated from the female urinary microbiota.</title>
        <authorList>
            <person name="Thomas-White K."/>
            <person name="Kumar N."/>
            <person name="Forster S."/>
            <person name="Putonti C."/>
            <person name="Lawley T."/>
            <person name="Wolfe A.J."/>
        </authorList>
    </citation>
    <scope>NUCLEOTIDE SEQUENCE [LARGE SCALE GENOMIC DNA]</scope>
    <source>
        <strain evidence="10 11">UMB0792</strain>
    </source>
</reference>
<evidence type="ECO:0000313" key="11">
    <source>
        <dbReference type="Proteomes" id="UP000235836"/>
    </source>
</evidence>
<dbReference type="Proteomes" id="UP000235836">
    <property type="component" value="Unassembled WGS sequence"/>
</dbReference>
<dbReference type="EMBL" id="PNHG01000013">
    <property type="protein sequence ID" value="PMC63916.1"/>
    <property type="molecule type" value="Genomic_DNA"/>
</dbReference>
<dbReference type="InterPro" id="IPR041277">
    <property type="entry name" value="MBG_Lactobacillales"/>
</dbReference>
<dbReference type="Pfam" id="PF00746">
    <property type="entry name" value="Gram_pos_anchor"/>
    <property type="match status" value="1"/>
</dbReference>
<keyword evidence="3" id="KW-0732">Signal</keyword>
<dbReference type="InterPro" id="IPR032364">
    <property type="entry name" value="GramPos_pilinD1_N"/>
</dbReference>
<sequence length="546" mass="58894">MALIKESPMSVHTTTITRKGLAIATAGLFALSSLSFTPFAVAQDGAGAVNSGLVSQLSKTETAKLTIHKLKGGFVGTNQYGVQQDVAGTPLKGIAFDIYRVKEGGADIDLSTIEGWQKYSELDPTKANEYASEANYVKTITTGDGGVATDELPIGVYVIKENLAKSNPDPAGTYTPAAPFITALPFTNEGGTAWNKDVHVYPKNQEVKSTKEVDDRQGDQNEDIRQAGQTISYTLKGGVPPVPNTVAQDNKYFDRYELIDTYDSDKWTPDTSTVKVQINEGDTKLADLEAADFEVTNPESNTFTIKLTDAGLLKLRHNVGEKTNVQVVATIDGTLKADLKPGTVKNGVEVETGNSGQPTVKTPKSEVESKYGRIDVTKFAKEGDKETNLAGAKFELHKCTNANAAGQPGTLIEKSKQTVGGKSEWETDAEGKITITGIQLEDWFDGKGQADSFDYCLLETKAPEGYELLPQPILTPVNTNTPETKIGEENLPFTLVQRVENVPTTTSTFKLPSTGEWGRWWLVLGGVAAVLAALGVLYRNNRRTNA</sequence>
<feature type="domain" description="Gram-positive pilin subunit D1 N-terminal" evidence="7">
    <location>
        <begin position="61"/>
        <end position="205"/>
    </location>
</feature>
<dbReference type="Pfam" id="PF17883">
    <property type="entry name" value="MBG"/>
    <property type="match status" value="1"/>
</dbReference>
<keyword evidence="4" id="KW-0572">Peptidoglycan-anchor</keyword>
<keyword evidence="5" id="KW-0472">Membrane</keyword>
<organism evidence="10 11">
    <name type="scientific">Corynebacterium tuscaniense</name>
    <dbReference type="NCBI Taxonomy" id="302449"/>
    <lineage>
        <taxon>Bacteria</taxon>
        <taxon>Bacillati</taxon>
        <taxon>Actinomycetota</taxon>
        <taxon>Actinomycetes</taxon>
        <taxon>Mycobacteriales</taxon>
        <taxon>Corynebacteriaceae</taxon>
        <taxon>Corynebacterium</taxon>
    </lineage>
</organism>
<keyword evidence="11" id="KW-1185">Reference proteome</keyword>
<protein>
    <submittedName>
        <fullName evidence="10">Uncharacterized protein</fullName>
    </submittedName>
</protein>